<evidence type="ECO:0008006" key="4">
    <source>
        <dbReference type="Google" id="ProtNLM"/>
    </source>
</evidence>
<keyword evidence="1" id="KW-1133">Transmembrane helix</keyword>
<keyword evidence="1" id="KW-0812">Transmembrane</keyword>
<feature type="transmembrane region" description="Helical" evidence="1">
    <location>
        <begin position="95"/>
        <end position="113"/>
    </location>
</feature>
<dbReference type="AlphaFoldDB" id="A0A1Y6CSE9"/>
<proteinExistence type="predicted"/>
<feature type="transmembrane region" description="Helical" evidence="1">
    <location>
        <begin position="309"/>
        <end position="329"/>
    </location>
</feature>
<evidence type="ECO:0000256" key="1">
    <source>
        <dbReference type="SAM" id="Phobius"/>
    </source>
</evidence>
<feature type="transmembrane region" description="Helical" evidence="1">
    <location>
        <begin position="173"/>
        <end position="191"/>
    </location>
</feature>
<feature type="transmembrane region" description="Helical" evidence="1">
    <location>
        <begin position="226"/>
        <end position="245"/>
    </location>
</feature>
<dbReference type="Proteomes" id="UP000192907">
    <property type="component" value="Unassembled WGS sequence"/>
</dbReference>
<reference evidence="3" key="1">
    <citation type="submission" date="2017-04" db="EMBL/GenBank/DDBJ databases">
        <authorList>
            <person name="Varghese N."/>
            <person name="Submissions S."/>
        </authorList>
    </citation>
    <scope>NUCLEOTIDE SEQUENCE [LARGE SCALE GENOMIC DNA]</scope>
    <source>
        <strain evidence="3">RKEM611</strain>
    </source>
</reference>
<keyword evidence="3" id="KW-1185">Reference proteome</keyword>
<gene>
    <name evidence="2" type="ORF">SAMN06296036_12969</name>
</gene>
<organism evidence="2 3">
    <name type="scientific">Pseudobacteriovorax antillogorgiicola</name>
    <dbReference type="NCBI Taxonomy" id="1513793"/>
    <lineage>
        <taxon>Bacteria</taxon>
        <taxon>Pseudomonadati</taxon>
        <taxon>Bdellovibrionota</taxon>
        <taxon>Oligoflexia</taxon>
        <taxon>Oligoflexales</taxon>
        <taxon>Pseudobacteriovoracaceae</taxon>
        <taxon>Pseudobacteriovorax</taxon>
    </lineage>
</organism>
<protein>
    <recommendedName>
        <fullName evidence="4">Glycosyltransferase RgtA/B/C/D-like domain-containing protein</fullName>
    </recommendedName>
</protein>
<dbReference type="EMBL" id="FWZT01000029">
    <property type="protein sequence ID" value="SMF75753.1"/>
    <property type="molecule type" value="Genomic_DNA"/>
</dbReference>
<dbReference type="STRING" id="1513793.SAMN06296036_12969"/>
<sequence length="521" mass="59515">MRDQILSSIEKYNVILVFAIMTVTQLPLSGFPGGHHGWVTSHNLALSGNSTVANYFVGYTIQFAQDYYYFLRSPFPSYIVMSLPQYFFESMIDQIFYTKILNAVIISLSIFFFQRVLICLEISRLKAIAITLLSFSGHYVTFYRDLVTPDVYSLLGIAIAIYGISLKITADRIFPLYVCAVLAPMLGWGYSVIPTFFVYWFLMLRVFHKNTTFYIALKSSLRHSSFISLFLACIVTASFLTHNILAEAFVRGVSLTEVGIVKSALFRLGIEEGASTTQWVYYLYEKMAKYFLKGFTPIWYFKVSSPTHIVKALSMSFICVLFISCIFIFRRSFGRLSERKRMIVVLLLLSGPLWLVPMRNLARFHDYTAIIFCPSYIAIYFGALLFLKKKFEKFLCGAAVVVYIASNVLYMNHKNVGVESLNLVTSEFEKVKDLLPEGVVVDYRPNYQEVIPGAPLAVGYYLKGLKVGTEFNSNYLISRSNEEEGTYRLLTPTHKMLFLYKRSDPDHIGKQVIEEVGKKVL</sequence>
<keyword evidence="1" id="KW-0472">Membrane</keyword>
<evidence type="ECO:0000313" key="2">
    <source>
        <dbReference type="EMBL" id="SMF75753.1"/>
    </source>
</evidence>
<feature type="transmembrane region" description="Helical" evidence="1">
    <location>
        <begin position="12"/>
        <end position="31"/>
    </location>
</feature>
<accession>A0A1Y6CSE9</accession>
<feature type="transmembrane region" description="Helical" evidence="1">
    <location>
        <begin position="149"/>
        <end position="166"/>
    </location>
</feature>
<evidence type="ECO:0000313" key="3">
    <source>
        <dbReference type="Proteomes" id="UP000192907"/>
    </source>
</evidence>
<name>A0A1Y6CSE9_9BACT</name>
<feature type="transmembrane region" description="Helical" evidence="1">
    <location>
        <begin position="341"/>
        <end position="361"/>
    </location>
</feature>
<feature type="transmembrane region" description="Helical" evidence="1">
    <location>
        <begin position="367"/>
        <end position="387"/>
    </location>
</feature>
<feature type="transmembrane region" description="Helical" evidence="1">
    <location>
        <begin position="394"/>
        <end position="411"/>
    </location>
</feature>